<gene>
    <name evidence="2" type="ORF">JHD44_09275</name>
</gene>
<dbReference type="Proteomes" id="UP000598488">
    <property type="component" value="Unassembled WGS sequence"/>
</dbReference>
<feature type="transmembrane region" description="Helical" evidence="1">
    <location>
        <begin position="98"/>
        <end position="118"/>
    </location>
</feature>
<keyword evidence="1" id="KW-0472">Membrane</keyword>
<keyword evidence="1" id="KW-1133">Transmembrane helix</keyword>
<feature type="transmembrane region" description="Helical" evidence="1">
    <location>
        <begin position="271"/>
        <end position="289"/>
    </location>
</feature>
<comment type="caution">
    <text evidence="2">The sequence shown here is derived from an EMBL/GenBank/DDBJ whole genome shotgun (WGS) entry which is preliminary data.</text>
</comment>
<evidence type="ECO:0000256" key="1">
    <source>
        <dbReference type="SAM" id="Phobius"/>
    </source>
</evidence>
<keyword evidence="1" id="KW-0812">Transmembrane</keyword>
<evidence type="ECO:0000313" key="3">
    <source>
        <dbReference type="Proteomes" id="UP000598488"/>
    </source>
</evidence>
<evidence type="ECO:0000313" key="2">
    <source>
        <dbReference type="EMBL" id="MBJ7550871.1"/>
    </source>
</evidence>
<name>A0ABS0ZB31_9GAMM</name>
<feature type="transmembrane region" description="Helical" evidence="1">
    <location>
        <begin position="295"/>
        <end position="315"/>
    </location>
</feature>
<organism evidence="2 3">
    <name type="scientific">Marinomonas ostreistagni</name>
    <dbReference type="NCBI Taxonomy" id="359209"/>
    <lineage>
        <taxon>Bacteria</taxon>
        <taxon>Pseudomonadati</taxon>
        <taxon>Pseudomonadota</taxon>
        <taxon>Gammaproteobacteria</taxon>
        <taxon>Oceanospirillales</taxon>
        <taxon>Oceanospirillaceae</taxon>
        <taxon>Marinomonas</taxon>
    </lineage>
</organism>
<feature type="transmembrane region" description="Helical" evidence="1">
    <location>
        <begin position="219"/>
        <end position="238"/>
    </location>
</feature>
<feature type="transmembrane region" description="Helical" evidence="1">
    <location>
        <begin position="250"/>
        <end position="266"/>
    </location>
</feature>
<dbReference type="RefSeq" id="WP_199462474.1">
    <property type="nucleotide sequence ID" value="NZ_JAEMUH010000007.1"/>
</dbReference>
<proteinExistence type="predicted"/>
<accession>A0ABS0ZB31</accession>
<feature type="transmembrane region" description="Helical" evidence="1">
    <location>
        <begin position="138"/>
        <end position="158"/>
    </location>
</feature>
<feature type="transmembrane region" description="Helical" evidence="1">
    <location>
        <begin position="71"/>
        <end position="91"/>
    </location>
</feature>
<reference evidence="2 3" key="1">
    <citation type="submission" date="2020-12" db="EMBL/GenBank/DDBJ databases">
        <title>Comparative genome analysis of fungal antagonists Marinomonas ostreistagni 398 and M. spartinae 468.</title>
        <authorList>
            <person name="Fields J.L."/>
            <person name="Mavrodi O.V."/>
            <person name="Biber P.D."/>
            <person name="Indest K.J."/>
            <person name="Mavrodi D.V."/>
        </authorList>
    </citation>
    <scope>NUCLEOTIDE SEQUENCE [LARGE SCALE GENOMIC DNA]</scope>
    <source>
        <strain evidence="2 3">USM7</strain>
    </source>
</reference>
<sequence>MDVTKRQLKAAANEGIISTEQSEALYEFLSHQSQSTPTFNFTHTLYYLGGMMAIGAMSLFMNLGWESFGGAGIFFISLLYAVLGLWICHVFAARNLSIPAGICATFVVCITPLAVYGLQKWLGVWPDDSVYKSFHRTIKWHWIYMEVATLAVGGLLAWKYKYPFMLMPIAVSLWYMSMDVALMLAGDRSAYELRTLISMYVGLVMIILAFVVDLKAHKIADYAFWLYIFGVLTFWGGMSSQHSDDELSKFIYFSINLVMVGIGVLLMRRVFVVFGALGCCAYFGHLASSVFKDSWLFPMALVLIGLGIIALGVIWQKNEQNISMAARKKMPLPLRELLEFRES</sequence>
<feature type="transmembrane region" description="Helical" evidence="1">
    <location>
        <begin position="191"/>
        <end position="212"/>
    </location>
</feature>
<protein>
    <submittedName>
        <fullName evidence="2">DUF2157 domain-containing protein</fullName>
    </submittedName>
</protein>
<feature type="transmembrane region" description="Helical" evidence="1">
    <location>
        <begin position="165"/>
        <end position="185"/>
    </location>
</feature>
<dbReference type="EMBL" id="JAEMUH010000007">
    <property type="protein sequence ID" value="MBJ7550871.1"/>
    <property type="molecule type" value="Genomic_DNA"/>
</dbReference>
<feature type="transmembrane region" description="Helical" evidence="1">
    <location>
        <begin position="45"/>
        <end position="65"/>
    </location>
</feature>
<keyword evidence="3" id="KW-1185">Reference proteome</keyword>